<name>A0A4P2Q7E9_SORCE</name>
<dbReference type="RefSeq" id="WP_129352289.1">
    <property type="nucleotide sequence ID" value="NZ_CP012670.1"/>
</dbReference>
<protein>
    <submittedName>
        <fullName evidence="1">Uncharacterized protein</fullName>
    </submittedName>
</protein>
<dbReference type="Proteomes" id="UP000295781">
    <property type="component" value="Chromosome"/>
</dbReference>
<evidence type="ECO:0000313" key="1">
    <source>
        <dbReference type="EMBL" id="AUX25400.1"/>
    </source>
</evidence>
<gene>
    <name evidence="1" type="ORF">SOCEGT47_059450</name>
</gene>
<dbReference type="OrthoDB" id="5515867at2"/>
<sequence length="93" mass="9969">MTDHGSRAKFDRPGEFSQRFLEREILASAGMGIAADRAQLHLGRAVSFLEQGMLREALVAANSAAYLDDAVRPEALLVARMCILRELAGGPGG</sequence>
<accession>A0A4P2Q7E9</accession>
<reference evidence="1 2" key="1">
    <citation type="submission" date="2015-09" db="EMBL/GenBank/DDBJ databases">
        <title>Sorangium comparison.</title>
        <authorList>
            <person name="Zaburannyi N."/>
            <person name="Bunk B."/>
            <person name="Overmann J."/>
            <person name="Mueller R."/>
        </authorList>
    </citation>
    <scope>NUCLEOTIDE SEQUENCE [LARGE SCALE GENOMIC DNA]</scope>
    <source>
        <strain evidence="1 2">So ceGT47</strain>
    </source>
</reference>
<organism evidence="1 2">
    <name type="scientific">Sorangium cellulosum</name>
    <name type="common">Polyangium cellulosum</name>
    <dbReference type="NCBI Taxonomy" id="56"/>
    <lineage>
        <taxon>Bacteria</taxon>
        <taxon>Pseudomonadati</taxon>
        <taxon>Myxococcota</taxon>
        <taxon>Polyangia</taxon>
        <taxon>Polyangiales</taxon>
        <taxon>Polyangiaceae</taxon>
        <taxon>Sorangium</taxon>
    </lineage>
</organism>
<dbReference type="AlphaFoldDB" id="A0A4P2Q7E9"/>
<proteinExistence type="predicted"/>
<dbReference type="EMBL" id="CP012670">
    <property type="protein sequence ID" value="AUX25400.1"/>
    <property type="molecule type" value="Genomic_DNA"/>
</dbReference>
<evidence type="ECO:0000313" key="2">
    <source>
        <dbReference type="Proteomes" id="UP000295781"/>
    </source>
</evidence>